<gene>
    <name evidence="1" type="primary">WBGene00203772</name>
</gene>
<dbReference type="AlphaFoldDB" id="A0A2A6CWY5"/>
<reference evidence="1" key="2">
    <citation type="submission" date="2022-06" db="UniProtKB">
        <authorList>
            <consortium name="EnsemblMetazoa"/>
        </authorList>
    </citation>
    <scope>IDENTIFICATION</scope>
    <source>
        <strain evidence="1">PS312</strain>
    </source>
</reference>
<sequence>MSTYQIYLSTLPSDVIRKVVNFAGMAPFEEMRLISPRWSETALAHIEVRAKRPVINVCHWWPHNTPGNKRPHDWNMEITIAKEYANYFGLDGWNLSNKPSESDDKVLLNRRLTSVQEPWTRKRIVRLFSRCSKIEKFILDFSRIDDVTSLCETTGGTIIENLEIVNVKELLSNLEFGPFH</sequence>
<reference evidence="2" key="1">
    <citation type="journal article" date="2008" name="Nat. Genet.">
        <title>The Pristionchus pacificus genome provides a unique perspective on nematode lifestyle and parasitism.</title>
        <authorList>
            <person name="Dieterich C."/>
            <person name="Clifton S.W."/>
            <person name="Schuster L.N."/>
            <person name="Chinwalla A."/>
            <person name="Delehaunty K."/>
            <person name="Dinkelacker I."/>
            <person name="Fulton L."/>
            <person name="Fulton R."/>
            <person name="Godfrey J."/>
            <person name="Minx P."/>
            <person name="Mitreva M."/>
            <person name="Roeseler W."/>
            <person name="Tian H."/>
            <person name="Witte H."/>
            <person name="Yang S.P."/>
            <person name="Wilson R.K."/>
            <person name="Sommer R.J."/>
        </authorList>
    </citation>
    <scope>NUCLEOTIDE SEQUENCE [LARGE SCALE GENOMIC DNA]</scope>
    <source>
        <strain evidence="2">PS312</strain>
    </source>
</reference>
<evidence type="ECO:0000313" key="1">
    <source>
        <dbReference type="EnsemblMetazoa" id="PPA30906.1"/>
    </source>
</evidence>
<organism evidence="1 2">
    <name type="scientific">Pristionchus pacificus</name>
    <name type="common">Parasitic nematode worm</name>
    <dbReference type="NCBI Taxonomy" id="54126"/>
    <lineage>
        <taxon>Eukaryota</taxon>
        <taxon>Metazoa</taxon>
        <taxon>Ecdysozoa</taxon>
        <taxon>Nematoda</taxon>
        <taxon>Chromadorea</taxon>
        <taxon>Rhabditida</taxon>
        <taxon>Rhabditina</taxon>
        <taxon>Diplogasteromorpha</taxon>
        <taxon>Diplogasteroidea</taxon>
        <taxon>Neodiplogasteridae</taxon>
        <taxon>Pristionchus</taxon>
    </lineage>
</organism>
<evidence type="ECO:0000313" key="2">
    <source>
        <dbReference type="Proteomes" id="UP000005239"/>
    </source>
</evidence>
<protein>
    <submittedName>
        <fullName evidence="1">Uncharacterized protein</fullName>
    </submittedName>
</protein>
<accession>A0A2A6CWY5</accession>
<dbReference type="Proteomes" id="UP000005239">
    <property type="component" value="Unassembled WGS sequence"/>
</dbReference>
<name>A0A2A6CWY5_PRIPA</name>
<dbReference type="EnsemblMetazoa" id="PPA30906.1">
    <property type="protein sequence ID" value="PPA30906.1"/>
    <property type="gene ID" value="WBGene00203772"/>
</dbReference>
<keyword evidence="2" id="KW-1185">Reference proteome</keyword>
<proteinExistence type="predicted"/>
<accession>A0A8R1YP16</accession>